<reference evidence="1" key="1">
    <citation type="submission" date="2014-11" db="EMBL/GenBank/DDBJ databases">
        <authorList>
            <person name="Amaro Gonzalez C."/>
        </authorList>
    </citation>
    <scope>NUCLEOTIDE SEQUENCE</scope>
</reference>
<dbReference type="AlphaFoldDB" id="A0A0E9UWX7"/>
<organism evidence="1">
    <name type="scientific">Anguilla anguilla</name>
    <name type="common">European freshwater eel</name>
    <name type="synonym">Muraena anguilla</name>
    <dbReference type="NCBI Taxonomy" id="7936"/>
    <lineage>
        <taxon>Eukaryota</taxon>
        <taxon>Metazoa</taxon>
        <taxon>Chordata</taxon>
        <taxon>Craniata</taxon>
        <taxon>Vertebrata</taxon>
        <taxon>Euteleostomi</taxon>
        <taxon>Actinopterygii</taxon>
        <taxon>Neopterygii</taxon>
        <taxon>Teleostei</taxon>
        <taxon>Anguilliformes</taxon>
        <taxon>Anguillidae</taxon>
        <taxon>Anguilla</taxon>
    </lineage>
</organism>
<name>A0A0E9UWX7_ANGAN</name>
<evidence type="ECO:0000313" key="1">
    <source>
        <dbReference type="EMBL" id="JAH70307.1"/>
    </source>
</evidence>
<proteinExistence type="predicted"/>
<protein>
    <submittedName>
        <fullName evidence="1">Uncharacterized protein</fullName>
    </submittedName>
</protein>
<sequence>MSFCGGFCGVGLVPGRTHWICFHSSAGC</sequence>
<dbReference type="EMBL" id="GBXM01038270">
    <property type="protein sequence ID" value="JAH70307.1"/>
    <property type="molecule type" value="Transcribed_RNA"/>
</dbReference>
<reference evidence="1" key="2">
    <citation type="journal article" date="2015" name="Fish Shellfish Immunol.">
        <title>Early steps in the European eel (Anguilla anguilla)-Vibrio vulnificus interaction in the gills: Role of the RtxA13 toxin.</title>
        <authorList>
            <person name="Callol A."/>
            <person name="Pajuelo D."/>
            <person name="Ebbesson L."/>
            <person name="Teles M."/>
            <person name="MacKenzie S."/>
            <person name="Amaro C."/>
        </authorList>
    </citation>
    <scope>NUCLEOTIDE SEQUENCE</scope>
</reference>
<accession>A0A0E9UWX7</accession>